<dbReference type="Proteomes" id="UP000050326">
    <property type="component" value="Unassembled WGS sequence"/>
</dbReference>
<dbReference type="PANTHER" id="PTHR42711">
    <property type="entry name" value="ABC TRANSPORTER ATP-BINDING PROTEIN"/>
    <property type="match status" value="1"/>
</dbReference>
<comment type="caution">
    <text evidence="6">The sequence shown here is derived from an EMBL/GenBank/DDBJ whole genome shotgun (WGS) entry which is preliminary data.</text>
</comment>
<dbReference type="GO" id="GO:0016887">
    <property type="term" value="F:ATP hydrolysis activity"/>
    <property type="evidence" value="ECO:0007669"/>
    <property type="project" value="InterPro"/>
</dbReference>
<dbReference type="SUPFAM" id="SSF52540">
    <property type="entry name" value="P-loop containing nucleoside triphosphate hydrolases"/>
    <property type="match status" value="1"/>
</dbReference>
<evidence type="ECO:0000256" key="3">
    <source>
        <dbReference type="ARBA" id="ARBA00022741"/>
    </source>
</evidence>
<evidence type="ECO:0000259" key="5">
    <source>
        <dbReference type="PROSITE" id="PS50893"/>
    </source>
</evidence>
<organism evidence="6 7">
    <name type="scientific">Oxobacter pfennigii</name>
    <dbReference type="NCBI Taxonomy" id="36849"/>
    <lineage>
        <taxon>Bacteria</taxon>
        <taxon>Bacillati</taxon>
        <taxon>Bacillota</taxon>
        <taxon>Clostridia</taxon>
        <taxon>Eubacteriales</taxon>
        <taxon>Clostridiaceae</taxon>
        <taxon>Oxobacter</taxon>
    </lineage>
</organism>
<dbReference type="RefSeq" id="WP_054873533.1">
    <property type="nucleotide sequence ID" value="NZ_LKET01000016.1"/>
</dbReference>
<feature type="domain" description="ABC transporter" evidence="5">
    <location>
        <begin position="18"/>
        <end position="255"/>
    </location>
</feature>
<name>A0A0P8WBB1_9CLOT</name>
<dbReference type="PANTHER" id="PTHR42711:SF5">
    <property type="entry name" value="ABC TRANSPORTER ATP-BINDING PROTEIN NATA"/>
    <property type="match status" value="1"/>
</dbReference>
<dbReference type="Gene3D" id="3.40.50.300">
    <property type="entry name" value="P-loop containing nucleotide triphosphate hydrolases"/>
    <property type="match status" value="1"/>
</dbReference>
<evidence type="ECO:0000313" key="6">
    <source>
        <dbReference type="EMBL" id="KPU45917.1"/>
    </source>
</evidence>
<dbReference type="InterPro" id="IPR003439">
    <property type="entry name" value="ABC_transporter-like_ATP-bd"/>
</dbReference>
<dbReference type="GO" id="GO:0005524">
    <property type="term" value="F:ATP binding"/>
    <property type="evidence" value="ECO:0007669"/>
    <property type="project" value="UniProtKB-KW"/>
</dbReference>
<comment type="similarity">
    <text evidence="1">Belongs to the ABC transporter superfamily.</text>
</comment>
<dbReference type="STRING" id="36849.OXPF_03850"/>
<dbReference type="OrthoDB" id="1792351at2"/>
<dbReference type="AlphaFoldDB" id="A0A0P8WBB1"/>
<accession>A0A0P8WBB1</accession>
<dbReference type="InterPro" id="IPR027417">
    <property type="entry name" value="P-loop_NTPase"/>
</dbReference>
<keyword evidence="4 6" id="KW-0067">ATP-binding</keyword>
<proteinExistence type="inferred from homology"/>
<protein>
    <submittedName>
        <fullName evidence="6">Lipopolysaccharide ABC transporter ATP-binding protein</fullName>
    </submittedName>
</protein>
<dbReference type="PROSITE" id="PS50893">
    <property type="entry name" value="ABC_TRANSPORTER_2"/>
    <property type="match status" value="1"/>
</dbReference>
<sequence>MKHNQKYNTGESPVQNIVSMENISSAEYFFYKNEEPKRVLEDINLLIKRSEAWGINGRSSYEIKLLLEIMANIRPYDCGKCVLIERGMMRNKRTILKHVFYIGNSNMIYNNMNMLEFLMFAMGKQKVNKVELQDRIFEFIIDIGLGNLSLTPNRMLTKEENAVVELIAAAYSDCMMIVYNFPEYEFDETLINAIEKISVLIRDKGKALILGTQNSLLIEKTCSHTAFIADGRLIYKGTVDNLRFNYDKILVIIRDKNIYSVADKLAAILPYHKLSVKDDSLFVYCTGKEGCDAGYIYKKVAEAGITPDYMEINPKTVQNAYEEIILQYDLQKQLF</sequence>
<evidence type="ECO:0000313" key="7">
    <source>
        <dbReference type="Proteomes" id="UP000050326"/>
    </source>
</evidence>
<dbReference type="EMBL" id="LKET01000016">
    <property type="protein sequence ID" value="KPU45917.1"/>
    <property type="molecule type" value="Genomic_DNA"/>
</dbReference>
<evidence type="ECO:0000256" key="2">
    <source>
        <dbReference type="ARBA" id="ARBA00022448"/>
    </source>
</evidence>
<keyword evidence="2" id="KW-0813">Transport</keyword>
<evidence type="ECO:0000256" key="1">
    <source>
        <dbReference type="ARBA" id="ARBA00005417"/>
    </source>
</evidence>
<reference evidence="6 7" key="1">
    <citation type="submission" date="2015-09" db="EMBL/GenBank/DDBJ databases">
        <title>Genome sequence of Oxobacter pfennigii DSM 3222.</title>
        <authorList>
            <person name="Poehlein A."/>
            <person name="Bengelsdorf F.R."/>
            <person name="Schiel-Bengelsdorf B."/>
            <person name="Duerre P."/>
            <person name="Daniel R."/>
        </authorList>
    </citation>
    <scope>NUCLEOTIDE SEQUENCE [LARGE SCALE GENOMIC DNA]</scope>
    <source>
        <strain evidence="6 7">DSM 3222</strain>
    </source>
</reference>
<gene>
    <name evidence="6" type="ORF">OXPF_03850</name>
</gene>
<evidence type="ECO:0000256" key="4">
    <source>
        <dbReference type="ARBA" id="ARBA00022840"/>
    </source>
</evidence>
<keyword evidence="7" id="KW-1185">Reference proteome</keyword>
<dbReference type="InterPro" id="IPR050763">
    <property type="entry name" value="ABC_transporter_ATP-binding"/>
</dbReference>
<keyword evidence="3" id="KW-0547">Nucleotide-binding</keyword>